<evidence type="ECO:0000256" key="1">
    <source>
        <dbReference type="SAM" id="SignalP"/>
    </source>
</evidence>
<dbReference type="EMBL" id="CAKKLH010000164">
    <property type="protein sequence ID" value="CAH0104988.1"/>
    <property type="molecule type" value="Genomic_DNA"/>
</dbReference>
<keyword evidence="1" id="KW-0732">Signal</keyword>
<keyword evidence="3" id="KW-1185">Reference proteome</keyword>
<feature type="chain" id="PRO_5035297133" evidence="1">
    <location>
        <begin position="17"/>
        <end position="394"/>
    </location>
</feature>
<evidence type="ECO:0000313" key="2">
    <source>
        <dbReference type="EMBL" id="CAH0104988.1"/>
    </source>
</evidence>
<proteinExistence type="predicted"/>
<name>A0A8J2RLW4_9CRUS</name>
<reference evidence="2" key="1">
    <citation type="submission" date="2021-11" db="EMBL/GenBank/DDBJ databases">
        <authorList>
            <person name="Schell T."/>
        </authorList>
    </citation>
    <scope>NUCLEOTIDE SEQUENCE</scope>
    <source>
        <strain evidence="2">M5</strain>
    </source>
</reference>
<accession>A0A8J2RLW4</accession>
<dbReference type="OrthoDB" id="6367041at2759"/>
<dbReference type="Proteomes" id="UP000789390">
    <property type="component" value="Unassembled WGS sequence"/>
</dbReference>
<protein>
    <submittedName>
        <fullName evidence="2">Uncharacterized protein</fullName>
    </submittedName>
</protein>
<sequence length="394" mass="41962">MYIFVSLCWIAAIAEGKLTRSIIPGESPKLKLFPWAYLDEFKVYRNSKWKFHLQHPKLISTTNNQTLTQKRSSRTNDDVLMNRVSSADGALAISEDASTFLKTDEFHVSSDMVGGGGGLQLFGVTNSFVNPGALLSTTIENGLKQLSEAANSLSNKTSLVVQQSPPNTTNGGSPAQFFGIANPESKHDSQLTEKYPSVPNGTLSQFFGIANIYVGGLDQSTANSQSECPICPQAVSVGCPAPPEAPVPQIINVGCPSPPKHAVLTVTVTACETLSSLGTCSVASIAQSGTIFVSYPFGISSRRRKFLHYFKKKKKKKSQMATMGSAVIGIMATPPNTKVSVTCPNIPAGITVTTQNGPLLPYKPREETGFIQLLVSGTASPANVAVACVWTSTP</sequence>
<gene>
    <name evidence="2" type="ORF">DGAL_LOCUS7920</name>
</gene>
<feature type="signal peptide" evidence="1">
    <location>
        <begin position="1"/>
        <end position="16"/>
    </location>
</feature>
<evidence type="ECO:0000313" key="3">
    <source>
        <dbReference type="Proteomes" id="UP000789390"/>
    </source>
</evidence>
<organism evidence="2 3">
    <name type="scientific">Daphnia galeata</name>
    <dbReference type="NCBI Taxonomy" id="27404"/>
    <lineage>
        <taxon>Eukaryota</taxon>
        <taxon>Metazoa</taxon>
        <taxon>Ecdysozoa</taxon>
        <taxon>Arthropoda</taxon>
        <taxon>Crustacea</taxon>
        <taxon>Branchiopoda</taxon>
        <taxon>Diplostraca</taxon>
        <taxon>Cladocera</taxon>
        <taxon>Anomopoda</taxon>
        <taxon>Daphniidae</taxon>
        <taxon>Daphnia</taxon>
    </lineage>
</organism>
<dbReference type="AlphaFoldDB" id="A0A8J2RLW4"/>
<comment type="caution">
    <text evidence="2">The sequence shown here is derived from an EMBL/GenBank/DDBJ whole genome shotgun (WGS) entry which is preliminary data.</text>
</comment>